<name>C8XG95_NAKMY</name>
<proteinExistence type="predicted"/>
<accession>C8XG95</accession>
<organism evidence="3 4">
    <name type="scientific">Nakamurella multipartita (strain ATCC 700099 / DSM 44233 / CIP 104796 / JCM 9543 / NBRC 105858 / Y-104)</name>
    <name type="common">Microsphaera multipartita</name>
    <dbReference type="NCBI Taxonomy" id="479431"/>
    <lineage>
        <taxon>Bacteria</taxon>
        <taxon>Bacillati</taxon>
        <taxon>Actinomycetota</taxon>
        <taxon>Actinomycetes</taxon>
        <taxon>Nakamurellales</taxon>
        <taxon>Nakamurellaceae</taxon>
        <taxon>Nakamurella</taxon>
    </lineage>
</organism>
<protein>
    <submittedName>
        <fullName evidence="3">Membrane-flanked domain protein</fullName>
    </submittedName>
</protein>
<keyword evidence="4" id="KW-1185">Reference proteome</keyword>
<dbReference type="PANTHER" id="PTHR34473">
    <property type="entry name" value="UPF0699 TRANSMEMBRANE PROTEIN YDBS"/>
    <property type="match status" value="1"/>
</dbReference>
<evidence type="ECO:0000313" key="3">
    <source>
        <dbReference type="EMBL" id="ACV80097.1"/>
    </source>
</evidence>
<feature type="transmembrane region" description="Helical" evidence="1">
    <location>
        <begin position="67"/>
        <end position="85"/>
    </location>
</feature>
<dbReference type="InterPro" id="IPR005182">
    <property type="entry name" value="YdbS-like_PH"/>
</dbReference>
<sequence length="177" mass="19342">MTTSAADDSRVDRAATRLTLRPPANRVSPRALWYWFTSALAGWALVLAVEVAALLLDWPFPPAKLPVLAITLAVAAVHVTAMPWLRRRVHRWELTGTAVYTRTGWWTQESRIAPLSRVQTVDSARGPLARLFGLTEVTVTTASAAGPLRIQALDQATAADLAADITRASEQFREDAT</sequence>
<dbReference type="KEGG" id="nml:Namu_3799"/>
<dbReference type="AlphaFoldDB" id="C8XG95"/>
<dbReference type="Pfam" id="PF03703">
    <property type="entry name" value="bPH_2"/>
    <property type="match status" value="1"/>
</dbReference>
<gene>
    <name evidence="3" type="ordered locus">Namu_3799</name>
</gene>
<evidence type="ECO:0000256" key="1">
    <source>
        <dbReference type="SAM" id="Phobius"/>
    </source>
</evidence>
<dbReference type="InParanoid" id="C8XG95"/>
<reference evidence="4" key="1">
    <citation type="submission" date="2009-09" db="EMBL/GenBank/DDBJ databases">
        <title>The complete genome of Nakamurella multipartita DSM 44233.</title>
        <authorList>
            <consortium name="US DOE Joint Genome Institute (JGI-PGF)"/>
            <person name="Lucas S."/>
            <person name="Copeland A."/>
            <person name="Lapidus A."/>
            <person name="Glavina del Rio T."/>
            <person name="Dalin E."/>
            <person name="Tice H."/>
            <person name="Bruce D."/>
            <person name="Goodwin L."/>
            <person name="Pitluck S."/>
            <person name="Kyrpides N."/>
            <person name="Mavromatis K."/>
            <person name="Ivanova N."/>
            <person name="Ovchinnikova G."/>
            <person name="Sims D."/>
            <person name="Meincke L."/>
            <person name="Brettin T."/>
            <person name="Detter J.C."/>
            <person name="Han C."/>
            <person name="Larimer F."/>
            <person name="Land M."/>
            <person name="Hauser L."/>
            <person name="Markowitz V."/>
            <person name="Cheng J.-F."/>
            <person name="Hugenholtz P."/>
            <person name="Woyke T."/>
            <person name="Wu D."/>
            <person name="Klenk H.-P."/>
            <person name="Eisen J.A."/>
        </authorList>
    </citation>
    <scope>NUCLEOTIDE SEQUENCE [LARGE SCALE GENOMIC DNA]</scope>
    <source>
        <strain evidence="4">ATCC 700099 / DSM 44233 / CIP 104796 / JCM 9543 / NBRC 105858 / Y-104</strain>
    </source>
</reference>
<dbReference type="Proteomes" id="UP000002218">
    <property type="component" value="Chromosome"/>
</dbReference>
<dbReference type="PANTHER" id="PTHR34473:SF3">
    <property type="entry name" value="TRANSMEMBRANE PROTEIN-RELATED"/>
    <property type="match status" value="1"/>
</dbReference>
<dbReference type="RefSeq" id="WP_015748924.1">
    <property type="nucleotide sequence ID" value="NC_013235.1"/>
</dbReference>
<feature type="transmembrane region" description="Helical" evidence="1">
    <location>
        <begin position="31"/>
        <end position="55"/>
    </location>
</feature>
<evidence type="ECO:0000259" key="2">
    <source>
        <dbReference type="Pfam" id="PF03703"/>
    </source>
</evidence>
<reference evidence="3 4" key="2">
    <citation type="journal article" date="2010" name="Stand. Genomic Sci.">
        <title>Complete genome sequence of Nakamurella multipartita type strain (Y-104).</title>
        <authorList>
            <person name="Tice H."/>
            <person name="Mayilraj S."/>
            <person name="Sims D."/>
            <person name="Lapidus A."/>
            <person name="Nolan M."/>
            <person name="Lucas S."/>
            <person name="Glavina Del Rio T."/>
            <person name="Copeland A."/>
            <person name="Cheng J.F."/>
            <person name="Meincke L."/>
            <person name="Bruce D."/>
            <person name="Goodwin L."/>
            <person name="Pitluck S."/>
            <person name="Ivanova N."/>
            <person name="Mavromatis K."/>
            <person name="Ovchinnikova G."/>
            <person name="Pati A."/>
            <person name="Chen A."/>
            <person name="Palaniappan K."/>
            <person name="Land M."/>
            <person name="Hauser L."/>
            <person name="Chang Y.J."/>
            <person name="Jeffries C.D."/>
            <person name="Detter J.C."/>
            <person name="Brettin T."/>
            <person name="Rohde M."/>
            <person name="Goker M."/>
            <person name="Bristow J."/>
            <person name="Eisen J.A."/>
            <person name="Markowitz V."/>
            <person name="Hugenholtz P."/>
            <person name="Kyrpides N.C."/>
            <person name="Klenk H.P."/>
            <person name="Chen F."/>
        </authorList>
    </citation>
    <scope>NUCLEOTIDE SEQUENCE [LARGE SCALE GENOMIC DNA]</scope>
    <source>
        <strain evidence="4">ATCC 700099 / DSM 44233 / CIP 104796 / JCM 9543 / NBRC 105858 / Y-104</strain>
    </source>
</reference>
<evidence type="ECO:0000313" key="4">
    <source>
        <dbReference type="Proteomes" id="UP000002218"/>
    </source>
</evidence>
<dbReference type="HOGENOM" id="CLU_104197_4_0_11"/>
<dbReference type="STRING" id="479431.Namu_3799"/>
<dbReference type="EMBL" id="CP001737">
    <property type="protein sequence ID" value="ACV80097.1"/>
    <property type="molecule type" value="Genomic_DNA"/>
</dbReference>
<feature type="domain" description="YdbS-like PH" evidence="2">
    <location>
        <begin position="89"/>
        <end position="163"/>
    </location>
</feature>
<keyword evidence="1" id="KW-1133">Transmembrane helix</keyword>
<keyword evidence="1" id="KW-0812">Transmembrane</keyword>
<keyword evidence="1" id="KW-0472">Membrane</keyword>
<dbReference type="OrthoDB" id="3730669at2"/>
<dbReference type="eggNOG" id="COG3402">
    <property type="taxonomic scope" value="Bacteria"/>
</dbReference>